<evidence type="ECO:0000313" key="2">
    <source>
        <dbReference type="Proteomes" id="UP000245252"/>
    </source>
</evidence>
<proteinExistence type="predicted"/>
<keyword evidence="2" id="KW-1185">Reference proteome</keyword>
<organism evidence="1 2">
    <name type="scientific">Metarhizobium album</name>
    <dbReference type="NCBI Taxonomy" id="2182425"/>
    <lineage>
        <taxon>Bacteria</taxon>
        <taxon>Pseudomonadati</taxon>
        <taxon>Pseudomonadota</taxon>
        <taxon>Alphaproteobacteria</taxon>
        <taxon>Hyphomicrobiales</taxon>
        <taxon>Rhizobiaceae</taxon>
        <taxon>Metarhizobium</taxon>
    </lineage>
</organism>
<reference evidence="1 2" key="1">
    <citation type="submission" date="2018-05" db="EMBL/GenBank/DDBJ databases">
        <title>The draft genome of strain NS-104.</title>
        <authorList>
            <person name="Hang P."/>
            <person name="Jiang J."/>
        </authorList>
    </citation>
    <scope>NUCLEOTIDE SEQUENCE [LARGE SCALE GENOMIC DNA]</scope>
    <source>
        <strain evidence="1 2">NS-104</strain>
    </source>
</reference>
<dbReference type="EMBL" id="QFBC01000040">
    <property type="protein sequence ID" value="PWE52073.1"/>
    <property type="molecule type" value="Genomic_DNA"/>
</dbReference>
<dbReference type="OrthoDB" id="8421680at2"/>
<sequence length="63" mass="6849">MSISTSISLAGLIETRLFLPLATCRPQGKLRRSALLQLLSVARCALAPSALRDGTEVARRLRE</sequence>
<gene>
    <name evidence="1" type="ORF">DEM27_33035</name>
</gene>
<dbReference type="Proteomes" id="UP000245252">
    <property type="component" value="Unassembled WGS sequence"/>
</dbReference>
<dbReference type="AlphaFoldDB" id="A0A2U2DFH7"/>
<name>A0A2U2DFH7_9HYPH</name>
<accession>A0A2U2DFH7</accession>
<comment type="caution">
    <text evidence="1">The sequence shown here is derived from an EMBL/GenBank/DDBJ whole genome shotgun (WGS) entry which is preliminary data.</text>
</comment>
<protein>
    <submittedName>
        <fullName evidence="1">Uncharacterized protein</fullName>
    </submittedName>
</protein>
<evidence type="ECO:0000313" key="1">
    <source>
        <dbReference type="EMBL" id="PWE52073.1"/>
    </source>
</evidence>